<dbReference type="InterPro" id="IPR046945">
    <property type="entry name" value="RHMD-like"/>
</dbReference>
<dbReference type="AlphaFoldDB" id="A0A1I4LPI5"/>
<dbReference type="SFLD" id="SFLDG00179">
    <property type="entry name" value="mandelate_racemase"/>
    <property type="match status" value="1"/>
</dbReference>
<dbReference type="PROSITE" id="PS00908">
    <property type="entry name" value="MR_MLE_1"/>
    <property type="match status" value="1"/>
</dbReference>
<dbReference type="SFLD" id="SFLDS00001">
    <property type="entry name" value="Enolase"/>
    <property type="match status" value="1"/>
</dbReference>
<evidence type="ECO:0000313" key="5">
    <source>
        <dbReference type="EMBL" id="SFL92477.1"/>
    </source>
</evidence>
<feature type="domain" description="Mandelate racemase/muconate lactonizing enzyme C-terminal" evidence="4">
    <location>
        <begin position="154"/>
        <end position="255"/>
    </location>
</feature>
<dbReference type="Gene3D" id="3.20.20.120">
    <property type="entry name" value="Enolase-like C-terminal domain"/>
    <property type="match status" value="1"/>
</dbReference>
<name>A0A1I4LPI5_9ACTN</name>
<dbReference type="SMART" id="SM00922">
    <property type="entry name" value="MR_MLE"/>
    <property type="match status" value="1"/>
</dbReference>
<dbReference type="SUPFAM" id="SSF54826">
    <property type="entry name" value="Enolase N-terminal domain-like"/>
    <property type="match status" value="1"/>
</dbReference>
<dbReference type="InterPro" id="IPR018110">
    <property type="entry name" value="Mandel_Rmase/mucon_lact_enz_CS"/>
</dbReference>
<dbReference type="GO" id="GO:0016836">
    <property type="term" value="F:hydro-lyase activity"/>
    <property type="evidence" value="ECO:0007669"/>
    <property type="project" value="TreeGrafter"/>
</dbReference>
<dbReference type="PANTHER" id="PTHR13794:SF58">
    <property type="entry name" value="MITOCHONDRIAL ENOLASE SUPERFAMILY MEMBER 1"/>
    <property type="match status" value="1"/>
</dbReference>
<evidence type="ECO:0000256" key="3">
    <source>
        <dbReference type="ARBA" id="ARBA00022842"/>
    </source>
</evidence>
<dbReference type="GO" id="GO:0000287">
    <property type="term" value="F:magnesium ion binding"/>
    <property type="evidence" value="ECO:0007669"/>
    <property type="project" value="TreeGrafter"/>
</dbReference>
<evidence type="ECO:0000259" key="4">
    <source>
        <dbReference type="SMART" id="SM00922"/>
    </source>
</evidence>
<comment type="cofactor">
    <cofactor evidence="1">
        <name>Mg(2+)</name>
        <dbReference type="ChEBI" id="CHEBI:18420"/>
    </cofactor>
</comment>
<dbReference type="InterPro" id="IPR013341">
    <property type="entry name" value="Mandelate_racemase_N_dom"/>
</dbReference>
<keyword evidence="6" id="KW-1185">Reference proteome</keyword>
<dbReference type="Gene3D" id="3.30.390.10">
    <property type="entry name" value="Enolase-like, N-terminal domain"/>
    <property type="match status" value="1"/>
</dbReference>
<dbReference type="Proteomes" id="UP000198928">
    <property type="component" value="Unassembled WGS sequence"/>
</dbReference>
<dbReference type="RefSeq" id="WP_245794080.1">
    <property type="nucleotide sequence ID" value="NZ_FOSG01000032.1"/>
</dbReference>
<dbReference type="PANTHER" id="PTHR13794">
    <property type="entry name" value="ENOLASE SUPERFAMILY, MANDELATE RACEMASE"/>
    <property type="match status" value="1"/>
</dbReference>
<evidence type="ECO:0000256" key="1">
    <source>
        <dbReference type="ARBA" id="ARBA00001946"/>
    </source>
</evidence>
<dbReference type="InterPro" id="IPR013342">
    <property type="entry name" value="Mandelate_racemase_C"/>
</dbReference>
<dbReference type="GO" id="GO:0009063">
    <property type="term" value="P:amino acid catabolic process"/>
    <property type="evidence" value="ECO:0007669"/>
    <property type="project" value="InterPro"/>
</dbReference>
<sequence length="379" mass="40093">MSAPPTALHGTGTGPAVERLEVSVFTVPTDLPGGDGTLTWDSTTMVLVEATAGRTTGLGWTYGSPAAARVVSGKLAGIVTGHDALDVPGANEAMARAVRNTGRPGIAACAISAVDTALWDLKARLLGLPLVRLLGAARAEVPVYGSGGFTTYDDERMRRQLLGWTQGQGIPRVKIKIAESWGRREVRDLQRIALARDAVGDDTELYADANGGYGRKQAVRVAAAFADAGVTWLEEPVSSDDLDGLREVRDRVLADVAAGEYGYDLPYFARMARSGAVDCLQADVTRCGGVTVWLRAAAVAESLGLEISGHCAPHLHAHAAAAVPNVRHLEWFHDHVRIEEMFFRGTLDPRGGAVMPGASGAPGHGLELRREAAETYRVG</sequence>
<dbReference type="GO" id="GO:0016052">
    <property type="term" value="P:carbohydrate catabolic process"/>
    <property type="evidence" value="ECO:0007669"/>
    <property type="project" value="TreeGrafter"/>
</dbReference>
<reference evidence="6" key="1">
    <citation type="submission" date="2016-10" db="EMBL/GenBank/DDBJ databases">
        <authorList>
            <person name="Varghese N."/>
            <person name="Submissions S."/>
        </authorList>
    </citation>
    <scope>NUCLEOTIDE SEQUENCE [LARGE SCALE GENOMIC DNA]</scope>
    <source>
        <strain evidence="6">PL19</strain>
    </source>
</reference>
<dbReference type="Pfam" id="PF02746">
    <property type="entry name" value="MR_MLE_N"/>
    <property type="match status" value="1"/>
</dbReference>
<dbReference type="EMBL" id="FOSG01000032">
    <property type="protein sequence ID" value="SFL92477.1"/>
    <property type="molecule type" value="Genomic_DNA"/>
</dbReference>
<evidence type="ECO:0000256" key="2">
    <source>
        <dbReference type="ARBA" id="ARBA00022723"/>
    </source>
</evidence>
<proteinExistence type="predicted"/>
<evidence type="ECO:0000313" key="6">
    <source>
        <dbReference type="Proteomes" id="UP000198928"/>
    </source>
</evidence>
<dbReference type="InterPro" id="IPR036849">
    <property type="entry name" value="Enolase-like_C_sf"/>
</dbReference>
<dbReference type="Pfam" id="PF13378">
    <property type="entry name" value="MR_MLE_C"/>
    <property type="match status" value="1"/>
</dbReference>
<protein>
    <submittedName>
        <fullName evidence="5">L-alanine-DL-glutamate epimerase</fullName>
    </submittedName>
</protein>
<keyword evidence="3" id="KW-0460">Magnesium</keyword>
<dbReference type="InterPro" id="IPR029017">
    <property type="entry name" value="Enolase-like_N"/>
</dbReference>
<organism evidence="5 6">
    <name type="scientific">Streptomyces pini</name>
    <dbReference type="NCBI Taxonomy" id="1520580"/>
    <lineage>
        <taxon>Bacteria</taxon>
        <taxon>Bacillati</taxon>
        <taxon>Actinomycetota</taxon>
        <taxon>Actinomycetes</taxon>
        <taxon>Kitasatosporales</taxon>
        <taxon>Streptomycetaceae</taxon>
        <taxon>Streptomyces</taxon>
    </lineage>
</organism>
<dbReference type="PROSITE" id="PS00909">
    <property type="entry name" value="MR_MLE_2"/>
    <property type="match status" value="1"/>
</dbReference>
<gene>
    <name evidence="5" type="ORF">SAMN05192584_13229</name>
</gene>
<dbReference type="SUPFAM" id="SSF51604">
    <property type="entry name" value="Enolase C-terminal domain-like"/>
    <property type="match status" value="1"/>
</dbReference>
<dbReference type="InterPro" id="IPR029065">
    <property type="entry name" value="Enolase_C-like"/>
</dbReference>
<accession>A0A1I4LPI5</accession>
<keyword evidence="2" id="KW-0479">Metal-binding</keyword>